<dbReference type="AlphaFoldDB" id="A0A9Q5SJG2"/>
<protein>
    <submittedName>
        <fullName evidence="1">ABC transporter permease</fullName>
    </submittedName>
</protein>
<gene>
    <name evidence="1" type="ORF">BK724_04715</name>
</gene>
<organism evidence="1 2">
    <name type="scientific">Bacillus thuringiensis serovar sooncheon</name>
    <dbReference type="NCBI Taxonomy" id="180891"/>
    <lineage>
        <taxon>Bacteria</taxon>
        <taxon>Bacillati</taxon>
        <taxon>Bacillota</taxon>
        <taxon>Bacilli</taxon>
        <taxon>Bacillales</taxon>
        <taxon>Bacillaceae</taxon>
        <taxon>Bacillus</taxon>
        <taxon>Bacillus cereus group</taxon>
    </lineage>
</organism>
<dbReference type="RefSeq" id="WP_065212004.1">
    <property type="nucleotide sequence ID" value="NZ_NFCY01000015.1"/>
</dbReference>
<dbReference type="EMBL" id="NFCY01000015">
    <property type="protein sequence ID" value="OTX53144.1"/>
    <property type="molecule type" value="Genomic_DNA"/>
</dbReference>
<proteinExistence type="predicted"/>
<comment type="caution">
    <text evidence="1">The sequence shown here is derived from an EMBL/GenBank/DDBJ whole genome shotgun (WGS) entry which is preliminary data.</text>
</comment>
<dbReference type="Proteomes" id="UP000194733">
    <property type="component" value="Unassembled WGS sequence"/>
</dbReference>
<dbReference type="Pfam" id="PF07029">
    <property type="entry name" value="CryBP1"/>
    <property type="match status" value="1"/>
</dbReference>
<evidence type="ECO:0000313" key="2">
    <source>
        <dbReference type="Proteomes" id="UP000194733"/>
    </source>
</evidence>
<evidence type="ECO:0000313" key="1">
    <source>
        <dbReference type="EMBL" id="OTX53144.1"/>
    </source>
</evidence>
<dbReference type="InterPro" id="IPR009751">
    <property type="entry name" value="CryBP1"/>
</dbReference>
<sequence length="174" mass="19414">MADNSLNNTHVSQSDFSNCTTEEERQIPFCCFVPLPHDFQLAPYCKPRLVYNIGCLGTSKETCKKTIQIENCGQTEIDLHILKAKGCISFLVNIDVEPVCEEEVCSSVPHTKDMILCCKGTVCVDQILKCSVDCLPDTHLDCENVKVCDLQAKSFCEGDCHFIQVTGYFQISCD</sequence>
<reference evidence="1 2" key="1">
    <citation type="submission" date="2016-10" db="EMBL/GenBank/DDBJ databases">
        <title>Comparative genomics of Bacillus thuringiensis reveals a path to pathogens against multiple invertebrate hosts.</title>
        <authorList>
            <person name="Zheng J."/>
            <person name="Gao Q."/>
            <person name="Liu H."/>
            <person name="Peng D."/>
            <person name="Ruan L."/>
            <person name="Sun M."/>
        </authorList>
    </citation>
    <scope>NUCLEOTIDE SEQUENCE [LARGE SCALE GENOMIC DNA]</scope>
    <source>
        <strain evidence="1">BGSC 4BB1</strain>
    </source>
</reference>
<name>A0A9Q5SJG2_BACTU</name>
<accession>A0A9Q5SJG2</accession>